<dbReference type="EMBL" id="JAUYVI010000004">
    <property type="protein sequence ID" value="MDQ7249006.1"/>
    <property type="molecule type" value="Genomic_DNA"/>
</dbReference>
<evidence type="ECO:0000256" key="6">
    <source>
        <dbReference type="ARBA" id="ARBA00005412"/>
    </source>
</evidence>
<dbReference type="PANTHER" id="PTHR43622">
    <property type="entry name" value="3-DEHYDROQUINATE SYNTHASE"/>
    <property type="match status" value="1"/>
</dbReference>
<keyword evidence="12 18" id="KW-0547">Nucleotide-binding</keyword>
<feature type="binding site" evidence="18">
    <location>
        <position position="254"/>
    </location>
    <ligand>
        <name>Zn(2+)</name>
        <dbReference type="ChEBI" id="CHEBI:29105"/>
    </ligand>
</feature>
<dbReference type="EC" id="4.2.3.4" evidence="7 18"/>
<comment type="cofactor">
    <cofactor evidence="18">
        <name>Co(2+)</name>
        <dbReference type="ChEBI" id="CHEBI:48828"/>
    </cofactor>
    <cofactor evidence="18">
        <name>Zn(2+)</name>
        <dbReference type="ChEBI" id="CHEBI:29105"/>
    </cofactor>
    <text evidence="18">Binds 1 divalent metal cation per subunit. Can use either Co(2+) or Zn(2+).</text>
</comment>
<comment type="cofactor">
    <cofactor evidence="2 18">
        <name>NAD(+)</name>
        <dbReference type="ChEBI" id="CHEBI:57540"/>
    </cofactor>
</comment>
<evidence type="ECO:0000256" key="10">
    <source>
        <dbReference type="ARBA" id="ARBA00022605"/>
    </source>
</evidence>
<gene>
    <name evidence="18 21" type="primary">aroB</name>
    <name evidence="21" type="ORF">Q8A70_15070</name>
</gene>
<feature type="binding site" evidence="18">
    <location>
        <position position="149"/>
    </location>
    <ligand>
        <name>NAD(+)</name>
        <dbReference type="ChEBI" id="CHEBI:57540"/>
    </ligand>
</feature>
<feature type="binding site" evidence="18">
    <location>
        <begin position="176"/>
        <end position="179"/>
    </location>
    <ligand>
        <name>NAD(+)</name>
        <dbReference type="ChEBI" id="CHEBI:57540"/>
    </ligand>
</feature>
<dbReference type="Proteomes" id="UP001230156">
    <property type="component" value="Unassembled WGS sequence"/>
</dbReference>
<evidence type="ECO:0000256" key="8">
    <source>
        <dbReference type="ARBA" id="ARBA00017684"/>
    </source>
</evidence>
<dbReference type="InterPro" id="IPR050071">
    <property type="entry name" value="Dehydroquinate_synthase"/>
</dbReference>
<accession>A0ABU0YMS6</accession>
<evidence type="ECO:0000256" key="5">
    <source>
        <dbReference type="ARBA" id="ARBA00004661"/>
    </source>
</evidence>
<keyword evidence="10 18" id="KW-0028">Amino-acid biosynthesis</keyword>
<feature type="domain" description="3-dehydroquinate synthase C-terminal" evidence="20">
    <location>
        <begin position="188"/>
        <end position="337"/>
    </location>
</feature>
<keyword evidence="17 18" id="KW-0170">Cobalt</keyword>
<dbReference type="PIRSF" id="PIRSF001455">
    <property type="entry name" value="DHQ_synth"/>
    <property type="match status" value="1"/>
</dbReference>
<dbReference type="HAMAP" id="MF_00110">
    <property type="entry name" value="DHQ_synthase"/>
    <property type="match status" value="1"/>
</dbReference>
<feature type="binding site" evidence="18">
    <location>
        <position position="272"/>
    </location>
    <ligand>
        <name>Zn(2+)</name>
        <dbReference type="ChEBI" id="CHEBI:29105"/>
    </ligand>
</feature>
<proteinExistence type="inferred from homology"/>
<keyword evidence="15 18" id="KW-0057">Aromatic amino acid biosynthesis</keyword>
<organism evidence="21 22">
    <name type="scientific">Dongia sedimenti</name>
    <dbReference type="NCBI Taxonomy" id="3064282"/>
    <lineage>
        <taxon>Bacteria</taxon>
        <taxon>Pseudomonadati</taxon>
        <taxon>Pseudomonadota</taxon>
        <taxon>Alphaproteobacteria</taxon>
        <taxon>Rhodospirillales</taxon>
        <taxon>Dongiaceae</taxon>
        <taxon>Dongia</taxon>
    </lineage>
</organism>
<dbReference type="NCBIfam" id="TIGR01357">
    <property type="entry name" value="aroB"/>
    <property type="match status" value="1"/>
</dbReference>
<comment type="pathway">
    <text evidence="5 18">Metabolic intermediate biosynthesis; chorismate biosynthesis; chorismate from D-erythrose 4-phosphate and phosphoenolpyruvate: step 2/7.</text>
</comment>
<feature type="binding site" evidence="18">
    <location>
        <begin position="112"/>
        <end position="116"/>
    </location>
    <ligand>
        <name>NAD(+)</name>
        <dbReference type="ChEBI" id="CHEBI:57540"/>
    </ligand>
</feature>
<reference evidence="22" key="1">
    <citation type="submission" date="2023-08" db="EMBL/GenBank/DDBJ databases">
        <title>Rhodospirillaceae gen. nov., a novel taxon isolated from the Yangtze River Yuezi River estuary sludge.</title>
        <authorList>
            <person name="Ruan L."/>
        </authorList>
    </citation>
    <scope>NUCLEOTIDE SEQUENCE [LARGE SCALE GENOMIC DNA]</scope>
    <source>
        <strain evidence="22">R-7</strain>
    </source>
</reference>
<dbReference type="CDD" id="cd08195">
    <property type="entry name" value="DHQS"/>
    <property type="match status" value="1"/>
</dbReference>
<evidence type="ECO:0000256" key="4">
    <source>
        <dbReference type="ARBA" id="ARBA00004496"/>
    </source>
</evidence>
<dbReference type="GO" id="GO:0003856">
    <property type="term" value="F:3-dehydroquinate synthase activity"/>
    <property type="evidence" value="ECO:0007669"/>
    <property type="project" value="UniProtKB-EC"/>
</dbReference>
<evidence type="ECO:0000256" key="2">
    <source>
        <dbReference type="ARBA" id="ARBA00001911"/>
    </source>
</evidence>
<comment type="subcellular location">
    <subcellularLocation>
        <location evidence="4 18">Cytoplasm</location>
    </subcellularLocation>
</comment>
<keyword evidence="13 18" id="KW-0862">Zinc</keyword>
<evidence type="ECO:0000256" key="9">
    <source>
        <dbReference type="ARBA" id="ARBA00022490"/>
    </source>
</evidence>
<keyword evidence="22" id="KW-1185">Reference proteome</keyword>
<keyword evidence="16 18" id="KW-0456">Lyase</keyword>
<evidence type="ECO:0000313" key="22">
    <source>
        <dbReference type="Proteomes" id="UP001230156"/>
    </source>
</evidence>
<dbReference type="Gene3D" id="1.20.1090.10">
    <property type="entry name" value="Dehydroquinate synthase-like - alpha domain"/>
    <property type="match status" value="1"/>
</dbReference>
<comment type="function">
    <text evidence="3 18">Catalyzes the conversion of 3-deoxy-D-arabino-heptulosonate 7-phosphate (DAHP) to dehydroquinate (DHQ).</text>
</comment>
<feature type="binding site" evidence="18">
    <location>
        <position position="158"/>
    </location>
    <ligand>
        <name>NAD(+)</name>
        <dbReference type="ChEBI" id="CHEBI:57540"/>
    </ligand>
</feature>
<evidence type="ECO:0000256" key="12">
    <source>
        <dbReference type="ARBA" id="ARBA00022741"/>
    </source>
</evidence>
<evidence type="ECO:0000259" key="19">
    <source>
        <dbReference type="Pfam" id="PF01761"/>
    </source>
</evidence>
<dbReference type="Pfam" id="PF24621">
    <property type="entry name" value="DHQS_C"/>
    <property type="match status" value="1"/>
</dbReference>
<evidence type="ECO:0000256" key="14">
    <source>
        <dbReference type="ARBA" id="ARBA00023027"/>
    </source>
</evidence>
<evidence type="ECO:0000256" key="15">
    <source>
        <dbReference type="ARBA" id="ARBA00023141"/>
    </source>
</evidence>
<dbReference type="RefSeq" id="WP_379956505.1">
    <property type="nucleotide sequence ID" value="NZ_JAUYVI010000004.1"/>
</dbReference>
<dbReference type="PANTHER" id="PTHR43622:SF7">
    <property type="entry name" value="3-DEHYDROQUINATE SYNTHASE, CHLOROPLASTIC"/>
    <property type="match status" value="1"/>
</dbReference>
<comment type="caution">
    <text evidence="18">Lacks conserved residue(s) required for the propagation of feature annotation.</text>
</comment>
<comment type="similarity">
    <text evidence="6 18">Belongs to the sugar phosphate cyclases superfamily. Dehydroquinate synthase family.</text>
</comment>
<evidence type="ECO:0000256" key="13">
    <source>
        <dbReference type="ARBA" id="ARBA00022833"/>
    </source>
</evidence>
<protein>
    <recommendedName>
        <fullName evidence="8 18">3-dehydroquinate synthase</fullName>
        <shortName evidence="18">DHQS</shortName>
        <ecNumber evidence="7 18">4.2.3.4</ecNumber>
    </recommendedName>
</protein>
<dbReference type="Pfam" id="PF01761">
    <property type="entry name" value="DHQ_synthase"/>
    <property type="match status" value="1"/>
</dbReference>
<dbReference type="Gene3D" id="3.40.50.1970">
    <property type="match status" value="1"/>
</dbReference>
<name>A0ABU0YMS6_9PROT</name>
<dbReference type="InterPro" id="IPR030963">
    <property type="entry name" value="DHQ_synth_fam"/>
</dbReference>
<dbReference type="SUPFAM" id="SSF56796">
    <property type="entry name" value="Dehydroquinate synthase-like"/>
    <property type="match status" value="1"/>
</dbReference>
<comment type="caution">
    <text evidence="21">The sequence shown here is derived from an EMBL/GenBank/DDBJ whole genome shotgun (WGS) entry which is preliminary data.</text>
</comment>
<evidence type="ECO:0000256" key="11">
    <source>
        <dbReference type="ARBA" id="ARBA00022723"/>
    </source>
</evidence>
<dbReference type="InterPro" id="IPR030960">
    <property type="entry name" value="DHQS/DOIS_N"/>
</dbReference>
<evidence type="ECO:0000256" key="17">
    <source>
        <dbReference type="ARBA" id="ARBA00023285"/>
    </source>
</evidence>
<evidence type="ECO:0000256" key="16">
    <source>
        <dbReference type="ARBA" id="ARBA00023239"/>
    </source>
</evidence>
<evidence type="ECO:0000313" key="21">
    <source>
        <dbReference type="EMBL" id="MDQ7249006.1"/>
    </source>
</evidence>
<evidence type="ECO:0000256" key="7">
    <source>
        <dbReference type="ARBA" id="ARBA00013031"/>
    </source>
</evidence>
<dbReference type="InterPro" id="IPR016037">
    <property type="entry name" value="DHQ_synth_AroB"/>
</dbReference>
<keyword evidence="9 18" id="KW-0963">Cytoplasm</keyword>
<dbReference type="InterPro" id="IPR056179">
    <property type="entry name" value="DHQS_C"/>
</dbReference>
<keyword evidence="14 18" id="KW-0520">NAD</keyword>
<feature type="domain" description="3-dehydroquinate synthase N-terminal" evidence="19">
    <location>
        <begin position="74"/>
        <end position="185"/>
    </location>
</feature>
<feature type="binding site" evidence="18">
    <location>
        <begin position="136"/>
        <end position="137"/>
    </location>
    <ligand>
        <name>NAD(+)</name>
        <dbReference type="ChEBI" id="CHEBI:57540"/>
    </ligand>
</feature>
<evidence type="ECO:0000256" key="18">
    <source>
        <dbReference type="HAMAP-Rule" id="MF_00110"/>
    </source>
</evidence>
<evidence type="ECO:0000256" key="1">
    <source>
        <dbReference type="ARBA" id="ARBA00001393"/>
    </source>
</evidence>
<keyword evidence="11 18" id="KW-0479">Metal-binding</keyword>
<evidence type="ECO:0000259" key="20">
    <source>
        <dbReference type="Pfam" id="PF24621"/>
    </source>
</evidence>
<comment type="catalytic activity">
    <reaction evidence="1 18">
        <text>7-phospho-2-dehydro-3-deoxy-D-arabino-heptonate = 3-dehydroquinate + phosphate</text>
        <dbReference type="Rhea" id="RHEA:21968"/>
        <dbReference type="ChEBI" id="CHEBI:32364"/>
        <dbReference type="ChEBI" id="CHEBI:43474"/>
        <dbReference type="ChEBI" id="CHEBI:58394"/>
        <dbReference type="EC" id="4.2.3.4"/>
    </reaction>
</comment>
<feature type="binding site" evidence="18">
    <location>
        <position position="191"/>
    </location>
    <ligand>
        <name>Zn(2+)</name>
        <dbReference type="ChEBI" id="CHEBI:29105"/>
    </ligand>
</feature>
<sequence>MSDRSRIDRLSVDLGQRSYEILIGRGLIAEAGKLMLPLLKQKRVIAITDSNVAPHHLEGLERSVRAAGIAIDSIVLEAGEQTKSFTGLEGLLNQLLEIGIERRTTLVALGGGVIGDLTGFAAAIALRGIDFVQIPTTLLAQVDSSVGGKTGIDTPQGKNLVGAFHQPRLVLADTATLDTLPRRQMLAGYAEVAKYGLINDPQFFSWLESNGVDVIERADGPLRHAVLESCRNKARVVAADEREQDARALLNLGHTFGHALEAECGYSDELLHGEAVAIGMVMAFDLSAQLGLCTLEDAARVQRHLASVGLPTSPTWIDGREWSAERLIRHMGRDKKVQDGRIAFVLAKGIGQAFFPAHAALEEISALLETAIAA</sequence>
<evidence type="ECO:0000256" key="3">
    <source>
        <dbReference type="ARBA" id="ARBA00003485"/>
    </source>
</evidence>